<evidence type="ECO:0000313" key="3">
    <source>
        <dbReference type="Proteomes" id="UP000198718"/>
    </source>
</evidence>
<sequence length="216" mass="24644">MRNKVVLVHGFNKDHNDMIVLKKNLEKMNYHGLLVNLPLTFKTIDGCRAIFESKIKTILDRSNQDEKIYLVGHSTGGLIIRNFLSTTKYLNRISRVVLIATPNQGSVLSDLFNKAIPRRLNVFKTLESLKTDNVKKLHLKNIIDTVEVGGIAGNRNNLLLGHLINEENDGRVEVSSVKYRGLKDFIILPYGHKEIHYQFETAKLVDSFLQNGKFCR</sequence>
<dbReference type="GO" id="GO:0016787">
    <property type="term" value="F:hydrolase activity"/>
    <property type="evidence" value="ECO:0007669"/>
    <property type="project" value="UniProtKB-KW"/>
</dbReference>
<reference evidence="2 3" key="1">
    <citation type="submission" date="2016-10" db="EMBL/GenBank/DDBJ databases">
        <authorList>
            <person name="de Groot N.N."/>
        </authorList>
    </citation>
    <scope>NUCLEOTIDE SEQUENCE [LARGE SCALE GENOMIC DNA]</scope>
    <source>
        <strain evidence="2 3">DSM 18346</strain>
    </source>
</reference>
<dbReference type="InterPro" id="IPR007751">
    <property type="entry name" value="DUF676_lipase-like"/>
</dbReference>
<keyword evidence="2" id="KW-0378">Hydrolase</keyword>
<keyword evidence="3" id="KW-1185">Reference proteome</keyword>
<dbReference type="STRING" id="393762.SAMN05660472_00930"/>
<proteinExistence type="predicted"/>
<dbReference type="AlphaFoldDB" id="A0A1G8ZPW6"/>
<organism evidence="2 3">
    <name type="scientific">Natronincola ferrireducens</name>
    <dbReference type="NCBI Taxonomy" id="393762"/>
    <lineage>
        <taxon>Bacteria</taxon>
        <taxon>Bacillati</taxon>
        <taxon>Bacillota</taxon>
        <taxon>Clostridia</taxon>
        <taxon>Peptostreptococcales</taxon>
        <taxon>Natronincolaceae</taxon>
        <taxon>Natronincola</taxon>
    </lineage>
</organism>
<dbReference type="PANTHER" id="PTHR37946:SF1">
    <property type="entry name" value="SLL1969 PROTEIN"/>
    <property type="match status" value="1"/>
</dbReference>
<accession>A0A1G8ZPW6</accession>
<dbReference type="PANTHER" id="PTHR37946">
    <property type="entry name" value="SLL1969 PROTEIN"/>
    <property type="match status" value="1"/>
</dbReference>
<dbReference type="InterPro" id="IPR029058">
    <property type="entry name" value="AB_hydrolase_fold"/>
</dbReference>
<dbReference type="SUPFAM" id="SSF53474">
    <property type="entry name" value="alpha/beta-Hydrolases"/>
    <property type="match status" value="1"/>
</dbReference>
<dbReference type="Gene3D" id="3.40.50.1820">
    <property type="entry name" value="alpha/beta hydrolase"/>
    <property type="match status" value="1"/>
</dbReference>
<evidence type="ECO:0000259" key="1">
    <source>
        <dbReference type="Pfam" id="PF05057"/>
    </source>
</evidence>
<dbReference type="Proteomes" id="UP000198718">
    <property type="component" value="Unassembled WGS sequence"/>
</dbReference>
<dbReference type="Pfam" id="PF05057">
    <property type="entry name" value="DUF676"/>
    <property type="match status" value="1"/>
</dbReference>
<gene>
    <name evidence="2" type="ORF">SAMN05660472_00930</name>
</gene>
<dbReference type="RefSeq" id="WP_090550923.1">
    <property type="nucleotide sequence ID" value="NZ_FNFP01000001.1"/>
</dbReference>
<feature type="domain" description="DUF676" evidence="1">
    <location>
        <begin position="5"/>
        <end position="88"/>
    </location>
</feature>
<dbReference type="OrthoDB" id="9775557at2"/>
<name>A0A1G8ZPW6_9FIRM</name>
<evidence type="ECO:0000313" key="2">
    <source>
        <dbReference type="EMBL" id="SDK17149.1"/>
    </source>
</evidence>
<protein>
    <submittedName>
        <fullName evidence="2">Alpha/beta hydrolase family protein</fullName>
    </submittedName>
</protein>
<dbReference type="EMBL" id="FNFP01000001">
    <property type="protein sequence ID" value="SDK17149.1"/>
    <property type="molecule type" value="Genomic_DNA"/>
</dbReference>